<evidence type="ECO:0000256" key="1">
    <source>
        <dbReference type="ARBA" id="ARBA00000085"/>
    </source>
</evidence>
<comment type="catalytic activity">
    <reaction evidence="1">
        <text>ATP + protein L-histidine = ADP + protein N-phospho-L-histidine.</text>
        <dbReference type="EC" id="2.7.13.3"/>
    </reaction>
</comment>
<dbReference type="SMART" id="SM00387">
    <property type="entry name" value="HATPase_c"/>
    <property type="match status" value="1"/>
</dbReference>
<keyword evidence="6" id="KW-0808">Transferase</keyword>
<dbReference type="Pfam" id="PF02518">
    <property type="entry name" value="HATPase_c"/>
    <property type="match status" value="1"/>
</dbReference>
<keyword evidence="18" id="KW-1185">Reference proteome</keyword>
<name>A0A3E2B3P8_9FIRM</name>
<evidence type="ECO:0000313" key="17">
    <source>
        <dbReference type="EMBL" id="RFT06611.1"/>
    </source>
</evidence>
<feature type="transmembrane region" description="Helical" evidence="15">
    <location>
        <begin position="287"/>
        <end position="309"/>
    </location>
</feature>
<keyword evidence="9 17" id="KW-0418">Kinase</keyword>
<dbReference type="SUPFAM" id="SSF55874">
    <property type="entry name" value="ATPase domain of HSP90 chaperone/DNA topoisomerase II/histidine kinase"/>
    <property type="match status" value="1"/>
</dbReference>
<dbReference type="SUPFAM" id="SSF47384">
    <property type="entry name" value="Homodimeric domain of signal transducing histidine kinase"/>
    <property type="match status" value="1"/>
</dbReference>
<evidence type="ECO:0000256" key="11">
    <source>
        <dbReference type="ARBA" id="ARBA00022989"/>
    </source>
</evidence>
<dbReference type="PANTHER" id="PTHR45528:SF1">
    <property type="entry name" value="SENSOR HISTIDINE KINASE CPXA"/>
    <property type="match status" value="1"/>
</dbReference>
<keyword evidence="10" id="KW-0067">ATP-binding</keyword>
<gene>
    <name evidence="17" type="ORF">DV520_06380</name>
</gene>
<reference evidence="17 18" key="1">
    <citation type="submission" date="2018-07" db="EMBL/GenBank/DDBJ databases">
        <title>GABA Modulating Bacteria of the Human Gut Microbiota.</title>
        <authorList>
            <person name="Strandwitz P."/>
            <person name="Kim K.H."/>
            <person name="Terekhova D."/>
            <person name="Liu J.K."/>
            <person name="Sharma A."/>
            <person name="Levering J."/>
            <person name="Mcdonald D."/>
            <person name="Dietrich D."/>
            <person name="Ramadhar T.R."/>
            <person name="Lekbua A."/>
            <person name="Mroue N."/>
            <person name="Liston C."/>
            <person name="Stewart E.J."/>
            <person name="Dubin M.J."/>
            <person name="Zengler K."/>
            <person name="Knight R."/>
            <person name="Gilbert J.A."/>
            <person name="Clardy J."/>
            <person name="Lewis K."/>
        </authorList>
    </citation>
    <scope>NUCLEOTIDE SEQUENCE [LARGE SCALE GENOMIC DNA]</scope>
    <source>
        <strain evidence="17 18">KLE1738</strain>
    </source>
</reference>
<dbReference type="RefSeq" id="WP_117142187.1">
    <property type="nucleotide sequence ID" value="NZ_CAKXKJ010000004.1"/>
</dbReference>
<evidence type="ECO:0000256" key="3">
    <source>
        <dbReference type="ARBA" id="ARBA00012438"/>
    </source>
</evidence>
<evidence type="ECO:0000259" key="16">
    <source>
        <dbReference type="PROSITE" id="PS50109"/>
    </source>
</evidence>
<protein>
    <recommendedName>
        <fullName evidence="3">histidine kinase</fullName>
        <ecNumber evidence="3">2.7.13.3</ecNumber>
    </recommendedName>
</protein>
<feature type="transmembrane region" description="Helical" evidence="15">
    <location>
        <begin position="259"/>
        <end position="281"/>
    </location>
</feature>
<keyword evidence="12" id="KW-0902">Two-component regulatory system</keyword>
<feature type="transmembrane region" description="Helical" evidence="15">
    <location>
        <begin position="350"/>
        <end position="373"/>
    </location>
</feature>
<evidence type="ECO:0000256" key="7">
    <source>
        <dbReference type="ARBA" id="ARBA00022692"/>
    </source>
</evidence>
<dbReference type="GeneID" id="97995360"/>
<comment type="caution">
    <text evidence="17">The sequence shown here is derived from an EMBL/GenBank/DDBJ whole genome shotgun (WGS) entry which is preliminary data.</text>
</comment>
<keyword evidence="13 15" id="KW-0472">Membrane</keyword>
<feature type="transmembrane region" description="Helical" evidence="15">
    <location>
        <begin position="12"/>
        <end position="36"/>
    </location>
</feature>
<feature type="transmembrane region" description="Helical" evidence="15">
    <location>
        <begin position="379"/>
        <end position="398"/>
    </location>
</feature>
<dbReference type="InterPro" id="IPR003594">
    <property type="entry name" value="HATPase_dom"/>
</dbReference>
<evidence type="ECO:0000256" key="10">
    <source>
        <dbReference type="ARBA" id="ARBA00022840"/>
    </source>
</evidence>
<proteinExistence type="predicted"/>
<evidence type="ECO:0000256" key="5">
    <source>
        <dbReference type="ARBA" id="ARBA00022553"/>
    </source>
</evidence>
<dbReference type="InterPro" id="IPR036097">
    <property type="entry name" value="HisK_dim/P_sf"/>
</dbReference>
<keyword evidence="5" id="KW-0597">Phosphoprotein</keyword>
<dbReference type="GO" id="GO:0005886">
    <property type="term" value="C:plasma membrane"/>
    <property type="evidence" value="ECO:0007669"/>
    <property type="project" value="UniProtKB-SubCell"/>
</dbReference>
<dbReference type="EMBL" id="QQRQ01000008">
    <property type="protein sequence ID" value="RFT06611.1"/>
    <property type="molecule type" value="Genomic_DNA"/>
</dbReference>
<accession>A0A3E2B3P8</accession>
<dbReference type="FunFam" id="1.10.287.130:FF:000001">
    <property type="entry name" value="Two-component sensor histidine kinase"/>
    <property type="match status" value="1"/>
</dbReference>
<dbReference type="PROSITE" id="PS50109">
    <property type="entry name" value="HIS_KIN"/>
    <property type="match status" value="1"/>
</dbReference>
<dbReference type="Pfam" id="PF00512">
    <property type="entry name" value="HisKA"/>
    <property type="match status" value="1"/>
</dbReference>
<dbReference type="AlphaFoldDB" id="A0A3E2B3P8"/>
<dbReference type="GO" id="GO:0005524">
    <property type="term" value="F:ATP binding"/>
    <property type="evidence" value="ECO:0007669"/>
    <property type="project" value="UniProtKB-KW"/>
</dbReference>
<organism evidence="17 18">
    <name type="scientific">Evtepia gabavorous</name>
    <dbReference type="NCBI Taxonomy" id="2211183"/>
    <lineage>
        <taxon>Bacteria</taxon>
        <taxon>Bacillati</taxon>
        <taxon>Bacillota</taxon>
        <taxon>Clostridia</taxon>
        <taxon>Eubacteriales</taxon>
        <taxon>Evtepia</taxon>
    </lineage>
</organism>
<feature type="domain" description="Histidine kinase" evidence="16">
    <location>
        <begin position="462"/>
        <end position="676"/>
    </location>
</feature>
<evidence type="ECO:0000256" key="15">
    <source>
        <dbReference type="SAM" id="Phobius"/>
    </source>
</evidence>
<dbReference type="InterPro" id="IPR003661">
    <property type="entry name" value="HisK_dim/P_dom"/>
</dbReference>
<evidence type="ECO:0000256" key="6">
    <source>
        <dbReference type="ARBA" id="ARBA00022679"/>
    </source>
</evidence>
<comment type="subcellular location">
    <subcellularLocation>
        <location evidence="2">Cell membrane</location>
        <topology evidence="2">Multi-pass membrane protein</topology>
    </subcellularLocation>
</comment>
<dbReference type="Proteomes" id="UP000260649">
    <property type="component" value="Unassembled WGS sequence"/>
</dbReference>
<sequence length="676" mass="75291">MKKYRTKPWAKGLACGLFVLAMTVSVICLGNVRWLAYHGGYQWEGTRQLVEEEEAVWVENLTNQLADGYRSYRDGDQSLDVKRYVEDENFFFTIKDLEGNTLLASDTLGDYREKTSWSMQVGGTVQWSHIDQYYDSYEARDLALDQLGSTYEELQNVSLVEDEEGYRLTADVARTVGKETVVLTGFLRSELSPTGQVYQGIQYAENMGFYRYEFLAGAILGLVLGLLSLGFLLWSAGLRQEGSEEVSLRWMDRAIPTDLLIAAGAAVLLFGLLPVVCSSGWGTSLVAFGPTVLTMVLMGVVLAMALSLVRRRRGGIGRENLFFPRLIRPVRRWGKALGRRTGELLGKLPLFWAAGLGFLLLCFLEGLCLMGCYYGGGWVVLWLLLKVLEGGLVLFVVLSMRTLQAGGRQLAAGHLDYKVSTEHLRGPFREHGENLNNIRQGIQHAVEEQMKSERMKTELITNVSHDIKTPLTSIVSYVDLLKKQAMPNDQAREYLEVLDRQSARLKKLTEDLVEASKASTGNLTVDFQRTDVNVLLTQSAGEYQEKLAAKGMDLILTPAPENPAISADGRLLWRVFENLLSNIHKYAQPGTRVYLTCEAGENQVTITFRNISATPLNISADELMERFVRGDASRNTEGSGLGLSIARSLTQLQHGTFSLTIDGDLFKAALTFPRIP</sequence>
<dbReference type="InterPro" id="IPR036890">
    <property type="entry name" value="HATPase_C_sf"/>
</dbReference>
<keyword evidence="11 15" id="KW-1133">Transmembrane helix</keyword>
<evidence type="ECO:0000256" key="9">
    <source>
        <dbReference type="ARBA" id="ARBA00022777"/>
    </source>
</evidence>
<evidence type="ECO:0000256" key="13">
    <source>
        <dbReference type="ARBA" id="ARBA00023136"/>
    </source>
</evidence>
<dbReference type="InterPro" id="IPR050398">
    <property type="entry name" value="HssS/ArlS-like"/>
</dbReference>
<feature type="coiled-coil region" evidence="14">
    <location>
        <begin position="491"/>
        <end position="518"/>
    </location>
</feature>
<keyword evidence="4" id="KW-1003">Cell membrane</keyword>
<evidence type="ECO:0000256" key="4">
    <source>
        <dbReference type="ARBA" id="ARBA00022475"/>
    </source>
</evidence>
<dbReference type="SMART" id="SM00388">
    <property type="entry name" value="HisKA"/>
    <property type="match status" value="1"/>
</dbReference>
<evidence type="ECO:0000256" key="2">
    <source>
        <dbReference type="ARBA" id="ARBA00004651"/>
    </source>
</evidence>
<dbReference type="CDD" id="cd00082">
    <property type="entry name" value="HisKA"/>
    <property type="match status" value="1"/>
</dbReference>
<dbReference type="PANTHER" id="PTHR45528">
    <property type="entry name" value="SENSOR HISTIDINE KINASE CPXA"/>
    <property type="match status" value="1"/>
</dbReference>
<keyword evidence="14" id="KW-0175">Coiled coil</keyword>
<dbReference type="EC" id="2.7.13.3" evidence="3"/>
<evidence type="ECO:0000256" key="8">
    <source>
        <dbReference type="ARBA" id="ARBA00022741"/>
    </source>
</evidence>
<dbReference type="OrthoDB" id="9792991at2"/>
<keyword evidence="7 15" id="KW-0812">Transmembrane</keyword>
<dbReference type="InterPro" id="IPR005467">
    <property type="entry name" value="His_kinase_dom"/>
</dbReference>
<dbReference type="Gene3D" id="3.30.565.10">
    <property type="entry name" value="Histidine kinase-like ATPase, C-terminal domain"/>
    <property type="match status" value="1"/>
</dbReference>
<feature type="transmembrane region" description="Helical" evidence="15">
    <location>
        <begin position="214"/>
        <end position="238"/>
    </location>
</feature>
<keyword evidence="8" id="KW-0547">Nucleotide-binding</keyword>
<dbReference type="GO" id="GO:0000155">
    <property type="term" value="F:phosphorelay sensor kinase activity"/>
    <property type="evidence" value="ECO:0007669"/>
    <property type="project" value="InterPro"/>
</dbReference>
<dbReference type="Gene3D" id="1.10.287.130">
    <property type="match status" value="1"/>
</dbReference>
<evidence type="ECO:0000256" key="12">
    <source>
        <dbReference type="ARBA" id="ARBA00023012"/>
    </source>
</evidence>
<evidence type="ECO:0000256" key="14">
    <source>
        <dbReference type="SAM" id="Coils"/>
    </source>
</evidence>
<evidence type="ECO:0000313" key="18">
    <source>
        <dbReference type="Proteomes" id="UP000260649"/>
    </source>
</evidence>